<evidence type="ECO:0000313" key="17">
    <source>
        <dbReference type="Proteomes" id="UP000192335"/>
    </source>
</evidence>
<dbReference type="SUPFAM" id="SSF52540">
    <property type="entry name" value="P-loop containing nucleoside triphosphate hydrolases"/>
    <property type="match status" value="1"/>
</dbReference>
<name>A0A8E2LLJ5_9MYCO</name>
<evidence type="ECO:0000256" key="10">
    <source>
        <dbReference type="ARBA" id="ARBA00071747"/>
    </source>
</evidence>
<comment type="subcellular location">
    <subcellularLocation>
        <location evidence="1">Cell inner membrane</location>
        <topology evidence="1">Multi-pass membrane protein</topology>
    </subcellularLocation>
</comment>
<dbReference type="Gene3D" id="1.20.1560.10">
    <property type="entry name" value="ABC transporter type 1, transmembrane domain"/>
    <property type="match status" value="1"/>
</dbReference>
<dbReference type="GO" id="GO:0015421">
    <property type="term" value="F:ABC-type oligopeptide transporter activity"/>
    <property type="evidence" value="ECO:0007669"/>
    <property type="project" value="TreeGrafter"/>
</dbReference>
<keyword evidence="2" id="KW-0813">Transport</keyword>
<feature type="domain" description="ABC transmembrane type-1" evidence="14">
    <location>
        <begin position="40"/>
        <end position="363"/>
    </location>
</feature>
<feature type="domain" description="ABC transporter" evidence="13">
    <location>
        <begin position="409"/>
        <end position="643"/>
    </location>
</feature>
<dbReference type="SMART" id="SM00382">
    <property type="entry name" value="AAA"/>
    <property type="match status" value="1"/>
</dbReference>
<dbReference type="EMBL" id="MWQA01000001">
    <property type="protein sequence ID" value="ORC06381.1"/>
    <property type="molecule type" value="Genomic_DNA"/>
</dbReference>
<dbReference type="FunFam" id="3.40.50.300:FF:000287">
    <property type="entry name" value="Multidrug ABC transporter ATP-binding protein"/>
    <property type="match status" value="1"/>
</dbReference>
<dbReference type="InterPro" id="IPR003439">
    <property type="entry name" value="ABC_transporter-like_ATP-bd"/>
</dbReference>
<proteinExistence type="inferred from homology"/>
<keyword evidence="6 12" id="KW-1133">Transmembrane helix</keyword>
<dbReference type="CDD" id="cd03254">
    <property type="entry name" value="ABCC_Glucan_exporter_like"/>
    <property type="match status" value="1"/>
</dbReference>
<evidence type="ECO:0000256" key="3">
    <source>
        <dbReference type="ARBA" id="ARBA00022692"/>
    </source>
</evidence>
<keyword evidence="4" id="KW-0547">Nucleotide-binding</keyword>
<dbReference type="CDD" id="cd18547">
    <property type="entry name" value="ABC_6TM_Tm288_like"/>
    <property type="match status" value="1"/>
</dbReference>
<dbReference type="AlphaFoldDB" id="A0A8E2LLJ5"/>
<feature type="transmembrane region" description="Helical" evidence="12">
    <location>
        <begin position="116"/>
        <end position="137"/>
    </location>
</feature>
<evidence type="ECO:0000259" key="14">
    <source>
        <dbReference type="PROSITE" id="PS50929"/>
    </source>
</evidence>
<dbReference type="Pfam" id="PF00005">
    <property type="entry name" value="ABC_tran"/>
    <property type="match status" value="1"/>
</dbReference>
<accession>A0A8E2LLJ5</accession>
<dbReference type="GeneID" id="66597009"/>
<evidence type="ECO:0000313" key="18">
    <source>
        <dbReference type="Proteomes" id="UP000271464"/>
    </source>
</evidence>
<keyword evidence="7 12" id="KW-0472">Membrane</keyword>
<feature type="compositionally biased region" description="Acidic residues" evidence="11">
    <location>
        <begin position="377"/>
        <end position="388"/>
    </location>
</feature>
<dbReference type="Pfam" id="PF00664">
    <property type="entry name" value="ABC_membrane"/>
    <property type="match status" value="1"/>
</dbReference>
<dbReference type="EMBL" id="UPHM01000104">
    <property type="protein sequence ID" value="VAZ97496.1"/>
    <property type="molecule type" value="Genomic_DNA"/>
</dbReference>
<evidence type="ECO:0000256" key="1">
    <source>
        <dbReference type="ARBA" id="ARBA00004429"/>
    </source>
</evidence>
<gene>
    <name evidence="15" type="ORF">B4U45_06775</name>
    <name evidence="16" type="ORF">LAUMK4_03869</name>
</gene>
<dbReference type="GO" id="GO:0005524">
    <property type="term" value="F:ATP binding"/>
    <property type="evidence" value="ECO:0007669"/>
    <property type="project" value="UniProtKB-KW"/>
</dbReference>
<keyword evidence="5 15" id="KW-0067">ATP-binding</keyword>
<keyword evidence="18" id="KW-1185">Reference proteome</keyword>
<comment type="caution">
    <text evidence="15">The sequence shown here is derived from an EMBL/GenBank/DDBJ whole genome shotgun (WGS) entry which is preliminary data.</text>
</comment>
<dbReference type="InterPro" id="IPR036640">
    <property type="entry name" value="ABC1_TM_sf"/>
</dbReference>
<sequence>MTMNQRPRGAAPAPTMRSQDFWGSAARLVKRLAPQRRLSLAVITLGITGTAISVVVPRILGHATDLLFNGVIGRRLPAGITKAQAVAAARARGDNAFADLLSGMNVVPGQGVDLGAVGRTLALALALYLVASLLIWAQTRLLNVTVQRTITTLRSDVENKVHRLPLSYFDGRQRGELLSRVTNDIDNVQSSLSMTISQLVTSILTVLGVLFMMVWISPLLALITVLTVPLSLLVTRAITRRSQGLFVAHWTSTGRLNAHIEETYSGFTVVKTFGHQAAAREEFRKLNDDVYQASFGAQFLSGLVGPATTFIGNLGYVAVAVAGGLQVATGRITLGSVQAFIQYVRQFNTPLSQVAGMYNTLQSGVASAERVFELLDEAEESPEPEPEPEPAPASAVRAPIPAPSRPGRVEFEHVSFAYHPGHPVIRDVSLVAEPGSTVAIVGPTGAGKTTLVNLLMRFYEVDSGRILIDGVDIASMSRHALRSRIGMVLQDTWLFDGTIAENIAYGRPDAAPHEITEAARAAHVDRFVRSLPDGYQTRISGDGSNISAGEKQLITIARAFLARPQLLILDEATSSVDTRTELLIAQAMCELRRDRTSFIIAHRLSTIRDADRIMVVQDGQIVEQGNRAELLARRGAYYAMTQA</sequence>
<dbReference type="PANTHER" id="PTHR43394:SF1">
    <property type="entry name" value="ATP-BINDING CASSETTE SUB-FAMILY B MEMBER 10, MITOCHONDRIAL"/>
    <property type="match status" value="1"/>
</dbReference>
<evidence type="ECO:0000256" key="6">
    <source>
        <dbReference type="ARBA" id="ARBA00022989"/>
    </source>
</evidence>
<dbReference type="SUPFAM" id="SSF90123">
    <property type="entry name" value="ABC transporter transmembrane region"/>
    <property type="match status" value="1"/>
</dbReference>
<evidence type="ECO:0000256" key="9">
    <source>
        <dbReference type="ARBA" id="ARBA00061644"/>
    </source>
</evidence>
<comment type="similarity">
    <text evidence="9">Belongs to the ABC transporter superfamily. Lipid exporter (TC 3.A.1.106) family.</text>
</comment>
<feature type="region of interest" description="Disordered" evidence="11">
    <location>
        <begin position="377"/>
        <end position="398"/>
    </location>
</feature>
<dbReference type="PROSITE" id="PS00211">
    <property type="entry name" value="ABC_TRANSPORTER_1"/>
    <property type="match status" value="1"/>
</dbReference>
<evidence type="ECO:0000256" key="4">
    <source>
        <dbReference type="ARBA" id="ARBA00022741"/>
    </source>
</evidence>
<dbReference type="GO" id="GO:0016887">
    <property type="term" value="F:ATP hydrolysis activity"/>
    <property type="evidence" value="ECO:0007669"/>
    <property type="project" value="InterPro"/>
</dbReference>
<evidence type="ECO:0000313" key="16">
    <source>
        <dbReference type="EMBL" id="VAZ97496.1"/>
    </source>
</evidence>
<reference evidence="16 18" key="2">
    <citation type="submission" date="2018-09" db="EMBL/GenBank/DDBJ databases">
        <authorList>
            <person name="Tagini F."/>
        </authorList>
    </citation>
    <scope>NUCLEOTIDE SEQUENCE [LARGE SCALE GENOMIC DNA]</scope>
    <source>
        <strain evidence="16 18">MK4</strain>
    </source>
</reference>
<protein>
    <recommendedName>
        <fullName evidence="10">Fatty acid ABC transporter ATP-binding/permease protein</fullName>
    </recommendedName>
</protein>
<comment type="function">
    <text evidence="8">ABC transporter involved in fatty acid import. Transmembrane domains (TMD) form a pore in the membrane and the ATP-binding domain (NBD) is responsible for energy generation.</text>
</comment>
<feature type="transmembrane region" description="Helical" evidence="12">
    <location>
        <begin position="199"/>
        <end position="232"/>
    </location>
</feature>
<evidence type="ECO:0000256" key="12">
    <source>
        <dbReference type="SAM" id="Phobius"/>
    </source>
</evidence>
<feature type="transmembrane region" description="Helical" evidence="12">
    <location>
        <begin position="38"/>
        <end position="60"/>
    </location>
</feature>
<dbReference type="OrthoDB" id="9806127at2"/>
<evidence type="ECO:0000313" key="15">
    <source>
        <dbReference type="EMBL" id="ORC06381.1"/>
    </source>
</evidence>
<evidence type="ECO:0000256" key="7">
    <source>
        <dbReference type="ARBA" id="ARBA00023136"/>
    </source>
</evidence>
<dbReference type="PROSITE" id="PS50929">
    <property type="entry name" value="ABC_TM1F"/>
    <property type="match status" value="1"/>
</dbReference>
<dbReference type="InterPro" id="IPR003593">
    <property type="entry name" value="AAA+_ATPase"/>
</dbReference>
<dbReference type="Proteomes" id="UP000271464">
    <property type="component" value="Unassembled WGS sequence"/>
</dbReference>
<dbReference type="PROSITE" id="PS50893">
    <property type="entry name" value="ABC_TRANSPORTER_2"/>
    <property type="match status" value="1"/>
</dbReference>
<dbReference type="InterPro" id="IPR017871">
    <property type="entry name" value="ABC_transporter-like_CS"/>
</dbReference>
<evidence type="ECO:0000256" key="8">
    <source>
        <dbReference type="ARBA" id="ARBA00055053"/>
    </source>
</evidence>
<evidence type="ECO:0000256" key="11">
    <source>
        <dbReference type="SAM" id="MobiDB-lite"/>
    </source>
</evidence>
<dbReference type="Gene3D" id="3.40.50.300">
    <property type="entry name" value="P-loop containing nucleotide triphosphate hydrolases"/>
    <property type="match status" value="1"/>
</dbReference>
<dbReference type="InterPro" id="IPR027417">
    <property type="entry name" value="P-loop_NTPase"/>
</dbReference>
<organism evidence="15 17">
    <name type="scientific">Mycobacterium persicum</name>
    <dbReference type="NCBI Taxonomy" id="1487726"/>
    <lineage>
        <taxon>Bacteria</taxon>
        <taxon>Bacillati</taxon>
        <taxon>Actinomycetota</taxon>
        <taxon>Actinomycetes</taxon>
        <taxon>Mycobacteriales</taxon>
        <taxon>Mycobacteriaceae</taxon>
        <taxon>Mycobacterium</taxon>
    </lineage>
</organism>
<dbReference type="GO" id="GO:0005886">
    <property type="term" value="C:plasma membrane"/>
    <property type="evidence" value="ECO:0007669"/>
    <property type="project" value="UniProtKB-SubCell"/>
</dbReference>
<evidence type="ECO:0000259" key="13">
    <source>
        <dbReference type="PROSITE" id="PS50893"/>
    </source>
</evidence>
<evidence type="ECO:0000256" key="2">
    <source>
        <dbReference type="ARBA" id="ARBA00022448"/>
    </source>
</evidence>
<dbReference type="Proteomes" id="UP000192335">
    <property type="component" value="Unassembled WGS sequence"/>
</dbReference>
<reference evidence="15 17" key="1">
    <citation type="submission" date="2017-02" db="EMBL/GenBank/DDBJ databases">
        <title>Mycobacterium kansasii genomes.</title>
        <authorList>
            <person name="Borowka P."/>
            <person name="Strapagiel D."/>
            <person name="Marciniak B."/>
            <person name="Lach J."/>
            <person name="Bakula Z."/>
            <person name="Van Ingen J."/>
            <person name="Safianowska A."/>
            <person name="Brzostek A."/>
            <person name="Dziadek J."/>
            <person name="Jagielski T."/>
        </authorList>
    </citation>
    <scope>NUCLEOTIDE SEQUENCE [LARGE SCALE GENOMIC DNA]</scope>
    <source>
        <strain evidence="15 17">12MK</strain>
    </source>
</reference>
<keyword evidence="3 12" id="KW-0812">Transmembrane</keyword>
<dbReference type="InterPro" id="IPR011527">
    <property type="entry name" value="ABC1_TM_dom"/>
</dbReference>
<evidence type="ECO:0000256" key="5">
    <source>
        <dbReference type="ARBA" id="ARBA00022840"/>
    </source>
</evidence>
<dbReference type="InterPro" id="IPR039421">
    <property type="entry name" value="Type_1_exporter"/>
</dbReference>
<dbReference type="PANTHER" id="PTHR43394">
    <property type="entry name" value="ATP-DEPENDENT PERMEASE MDL1, MITOCHONDRIAL"/>
    <property type="match status" value="1"/>
</dbReference>
<dbReference type="RefSeq" id="WP_075548693.1">
    <property type="nucleotide sequence ID" value="NZ_LWCM01000114.1"/>
</dbReference>